<dbReference type="EMBL" id="ACJW02000003">
    <property type="protein sequence ID" value="EEP67232.1"/>
    <property type="molecule type" value="Genomic_DNA"/>
</dbReference>
<organism evidence="1 2">
    <name type="scientific">Kingella oralis ATCC 51147</name>
    <dbReference type="NCBI Taxonomy" id="629741"/>
    <lineage>
        <taxon>Bacteria</taxon>
        <taxon>Pseudomonadati</taxon>
        <taxon>Pseudomonadota</taxon>
        <taxon>Betaproteobacteria</taxon>
        <taxon>Neisseriales</taxon>
        <taxon>Neisseriaceae</taxon>
        <taxon>Kingella</taxon>
    </lineage>
</organism>
<proteinExistence type="predicted"/>
<dbReference type="Proteomes" id="UP000003009">
    <property type="component" value="Unassembled WGS sequence"/>
</dbReference>
<comment type="caution">
    <text evidence="1">The sequence shown here is derived from an EMBL/GenBank/DDBJ whole genome shotgun (WGS) entry which is preliminary data.</text>
</comment>
<name>C4GKH3_9NEIS</name>
<evidence type="ECO:0000313" key="2">
    <source>
        <dbReference type="Proteomes" id="UP000003009"/>
    </source>
</evidence>
<accession>C4GKH3</accession>
<dbReference type="AlphaFoldDB" id="C4GKH3"/>
<protein>
    <submittedName>
        <fullName evidence="1">Uncharacterized protein</fullName>
    </submittedName>
</protein>
<sequence>MPSEKRVQTAFVGLGKRVNKVSGCLRNEVVKQKTFTKSTVLYGKKCRLKNGFRRRLAFQAA</sequence>
<keyword evidence="2" id="KW-1185">Reference proteome</keyword>
<reference evidence="1" key="1">
    <citation type="submission" date="2009-04" db="EMBL/GenBank/DDBJ databases">
        <authorList>
            <person name="Weinstock G."/>
            <person name="Sodergren E."/>
            <person name="Clifton S."/>
            <person name="Fulton L."/>
            <person name="Fulton B."/>
            <person name="Courtney L."/>
            <person name="Fronick C."/>
            <person name="Harrison M."/>
            <person name="Strong C."/>
            <person name="Farmer C."/>
            <person name="Delahaunty K."/>
            <person name="Markovic C."/>
            <person name="Hall O."/>
            <person name="Minx P."/>
            <person name="Tomlinson C."/>
            <person name="Mitreva M."/>
            <person name="Nelson J."/>
            <person name="Hou S."/>
            <person name="Wollam A."/>
            <person name="Pepin K.H."/>
            <person name="Johnson M."/>
            <person name="Bhonagiri V."/>
            <person name="Nash W.E."/>
            <person name="Warren W."/>
            <person name="Chinwalla A."/>
            <person name="Mardis E.R."/>
            <person name="Wilson R.K."/>
        </authorList>
    </citation>
    <scope>NUCLEOTIDE SEQUENCE [LARGE SCALE GENOMIC DNA]</scope>
    <source>
        <strain evidence="1">ATCC 51147</strain>
    </source>
</reference>
<evidence type="ECO:0000313" key="1">
    <source>
        <dbReference type="EMBL" id="EEP67232.1"/>
    </source>
</evidence>
<dbReference type="HOGENOM" id="CLU_2916438_0_0_4"/>
<gene>
    <name evidence="1" type="ORF">GCWU000324_01476</name>
</gene>